<dbReference type="PIRSF" id="PIRSF017393">
    <property type="entry name" value="MTase_SAV2177"/>
    <property type="match status" value="1"/>
</dbReference>
<dbReference type="InterPro" id="IPR029063">
    <property type="entry name" value="SAM-dependent_MTases_sf"/>
</dbReference>
<dbReference type="InterPro" id="IPR006764">
    <property type="entry name" value="SAM_dep_MeTrfase_SAV2177_type"/>
</dbReference>
<dbReference type="Proteomes" id="UP001589627">
    <property type="component" value="Unassembled WGS sequence"/>
</dbReference>
<dbReference type="SUPFAM" id="SSF53335">
    <property type="entry name" value="S-adenosyl-L-methionine-dependent methyltransferases"/>
    <property type="match status" value="1"/>
</dbReference>
<dbReference type="GO" id="GO:0008168">
    <property type="term" value="F:methyltransferase activity"/>
    <property type="evidence" value="ECO:0007669"/>
    <property type="project" value="UniProtKB-KW"/>
</dbReference>
<dbReference type="RefSeq" id="WP_378198102.1">
    <property type="nucleotide sequence ID" value="NZ_JBHLZP010000047.1"/>
</dbReference>
<evidence type="ECO:0000313" key="1">
    <source>
        <dbReference type="EMBL" id="MFB9832389.1"/>
    </source>
</evidence>
<accession>A0ABV5YBJ4</accession>
<keyword evidence="2" id="KW-1185">Reference proteome</keyword>
<proteinExistence type="predicted"/>
<dbReference type="GO" id="GO:0032259">
    <property type="term" value="P:methylation"/>
    <property type="evidence" value="ECO:0007669"/>
    <property type="project" value="UniProtKB-KW"/>
</dbReference>
<evidence type="ECO:0000313" key="2">
    <source>
        <dbReference type="Proteomes" id="UP001589627"/>
    </source>
</evidence>
<dbReference type="Pfam" id="PF04672">
    <property type="entry name" value="Methyltransf_19"/>
    <property type="match status" value="1"/>
</dbReference>
<reference evidence="1 2" key="1">
    <citation type="submission" date="2024-09" db="EMBL/GenBank/DDBJ databases">
        <authorList>
            <person name="Sun Q."/>
            <person name="Mori K."/>
        </authorList>
    </citation>
    <scope>NUCLEOTIDE SEQUENCE [LARGE SCALE GENOMIC DNA]</scope>
    <source>
        <strain evidence="1 2">TBRC 0563</strain>
    </source>
</reference>
<comment type="caution">
    <text evidence="1">The sequence shown here is derived from an EMBL/GenBank/DDBJ whole genome shotgun (WGS) entry which is preliminary data.</text>
</comment>
<keyword evidence="1" id="KW-0808">Transferase</keyword>
<organism evidence="1 2">
    <name type="scientific">Actinoallomurus acaciae</name>
    <dbReference type="NCBI Taxonomy" id="502577"/>
    <lineage>
        <taxon>Bacteria</taxon>
        <taxon>Bacillati</taxon>
        <taxon>Actinomycetota</taxon>
        <taxon>Actinomycetes</taxon>
        <taxon>Streptosporangiales</taxon>
        <taxon>Thermomonosporaceae</taxon>
        <taxon>Actinoallomurus</taxon>
    </lineage>
</organism>
<dbReference type="Gene3D" id="3.40.50.150">
    <property type="entry name" value="Vaccinia Virus protein VP39"/>
    <property type="match status" value="1"/>
</dbReference>
<sequence>MARPSDNLRTDVAHGARIYDYILGGKDNYAADRAAGDATLQVWPALRIHMQANRSFMHRVVRYLAAEKGIRQFLDIGTGIPTSPNFHEVAQEIAPESRVVYVDNDPIVLVHARALMNSTREGRTAYIQADMREPEKIISAPELLDTLDLTRPIGLTLIAMVHFLEDDEEAYRVVRRMVDILPPGSYFAAAIATDDFAPEVLGRVQEIYHAHGEALRWRSLAQAERFFEGLELEDPGVVQIHKWHPDSTHIGRVNDADIAMYGAIARKP</sequence>
<keyword evidence="1" id="KW-0489">Methyltransferase</keyword>
<dbReference type="EMBL" id="JBHLZP010000047">
    <property type="protein sequence ID" value="MFB9832389.1"/>
    <property type="molecule type" value="Genomic_DNA"/>
</dbReference>
<name>A0ABV5YBJ4_9ACTN</name>
<protein>
    <submittedName>
        <fullName evidence="1">SAM-dependent methyltransferase</fullName>
    </submittedName>
</protein>
<gene>
    <name evidence="1" type="ORF">ACFFNX_09340</name>
</gene>